<dbReference type="InterPro" id="IPR041588">
    <property type="entry name" value="Integrase_H2C2"/>
</dbReference>
<comment type="caution">
    <text evidence="2">The sequence shown here is derived from an EMBL/GenBank/DDBJ whole genome shotgun (WGS) entry which is preliminary data.</text>
</comment>
<name>A0AAV3Y9N5_9GAST</name>
<dbReference type="Gene3D" id="1.10.340.70">
    <property type="match status" value="1"/>
</dbReference>
<dbReference type="EMBL" id="BLXT01000641">
    <property type="protein sequence ID" value="GFN79120.1"/>
    <property type="molecule type" value="Genomic_DNA"/>
</dbReference>
<evidence type="ECO:0000313" key="3">
    <source>
        <dbReference type="Proteomes" id="UP000735302"/>
    </source>
</evidence>
<protein>
    <submittedName>
        <fullName evidence="2">Zinc finger protein</fullName>
    </submittedName>
</protein>
<sequence>MSLDHDSITEAHLGIKRTKDKVLSNFSLSGVDGDMTRYCWFCDICQRIVKKGIVLRVPLEKVPLINTSFNCMALSIHQVRRGTNS</sequence>
<dbReference type="AlphaFoldDB" id="A0AAV3Y9N5"/>
<evidence type="ECO:0000259" key="1">
    <source>
        <dbReference type="Pfam" id="PF17921"/>
    </source>
</evidence>
<keyword evidence="3" id="KW-1185">Reference proteome</keyword>
<evidence type="ECO:0000313" key="2">
    <source>
        <dbReference type="EMBL" id="GFN79120.1"/>
    </source>
</evidence>
<dbReference type="Pfam" id="PF17921">
    <property type="entry name" value="Integrase_H2C2"/>
    <property type="match status" value="1"/>
</dbReference>
<proteinExistence type="predicted"/>
<organism evidence="2 3">
    <name type="scientific">Plakobranchus ocellatus</name>
    <dbReference type="NCBI Taxonomy" id="259542"/>
    <lineage>
        <taxon>Eukaryota</taxon>
        <taxon>Metazoa</taxon>
        <taxon>Spiralia</taxon>
        <taxon>Lophotrochozoa</taxon>
        <taxon>Mollusca</taxon>
        <taxon>Gastropoda</taxon>
        <taxon>Heterobranchia</taxon>
        <taxon>Euthyneura</taxon>
        <taxon>Panpulmonata</taxon>
        <taxon>Sacoglossa</taxon>
        <taxon>Placobranchoidea</taxon>
        <taxon>Plakobranchidae</taxon>
        <taxon>Plakobranchus</taxon>
    </lineage>
</organism>
<feature type="domain" description="Integrase zinc-binding" evidence="1">
    <location>
        <begin position="5"/>
        <end position="47"/>
    </location>
</feature>
<reference evidence="2 3" key="1">
    <citation type="journal article" date="2021" name="Elife">
        <title>Chloroplast acquisition without the gene transfer in kleptoplastic sea slugs, Plakobranchus ocellatus.</title>
        <authorList>
            <person name="Maeda T."/>
            <person name="Takahashi S."/>
            <person name="Yoshida T."/>
            <person name="Shimamura S."/>
            <person name="Takaki Y."/>
            <person name="Nagai Y."/>
            <person name="Toyoda A."/>
            <person name="Suzuki Y."/>
            <person name="Arimoto A."/>
            <person name="Ishii H."/>
            <person name="Satoh N."/>
            <person name="Nishiyama T."/>
            <person name="Hasebe M."/>
            <person name="Maruyama T."/>
            <person name="Minagawa J."/>
            <person name="Obokata J."/>
            <person name="Shigenobu S."/>
        </authorList>
    </citation>
    <scope>NUCLEOTIDE SEQUENCE [LARGE SCALE GENOMIC DNA]</scope>
</reference>
<dbReference type="Proteomes" id="UP000735302">
    <property type="component" value="Unassembled WGS sequence"/>
</dbReference>
<gene>
    <name evidence="2" type="ORF">PoB_000562600</name>
</gene>
<accession>A0AAV3Y9N5</accession>